<feature type="region of interest" description="Disordered" evidence="1">
    <location>
        <begin position="52"/>
        <end position="156"/>
    </location>
</feature>
<dbReference type="PANTHER" id="PTHR45691">
    <property type="entry name" value="PROTEIN DIAPHANOUS"/>
    <property type="match status" value="1"/>
</dbReference>
<keyword evidence="3" id="KW-1185">Reference proteome</keyword>
<feature type="region of interest" description="Disordered" evidence="1">
    <location>
        <begin position="428"/>
        <end position="449"/>
    </location>
</feature>
<dbReference type="Proteomes" id="UP001215280">
    <property type="component" value="Unassembled WGS sequence"/>
</dbReference>
<sequence>MKTFTKLLPRLRKRESRRSPPPSAVKRPIWPQPIILEGVLDISKELRDALAREERQEWSPVEIAFPPGSPTASGGSCSPGKRPEASSSQTPSPSSASPIPSPELPHSVVDAHTAGPPPRDMLASELGRRRNFRGRRLDTTLTIPPMPTTPPPLPIPWPCTCSASPGPLNLRRQPRFTDLNTASPIRRCLTFPVSNANAKGAPPRSKRSSDLAAPSADGEEDAVKGEGSTTLPGTPSAALMFPFPPRATFTKWYMPPAQAMPNSAMQAMFAIGEADTAMGVEPLFVVKRVSEATAPLESPPVSPVMDELLSSLNNVYTESQDPDPDPDGSFVTISLESATADDTGGDDDLELEGEVTFRITYSLTEEYASFFRVPLPPPPPPPPPPPGTPERPCAYTFLVGRARSLSTIGAEEWGVCVRLNMAVRGVGRTRNKGSPVSPAFRKVEDLQKE</sequence>
<proteinExistence type="predicted"/>
<evidence type="ECO:0000313" key="2">
    <source>
        <dbReference type="EMBL" id="KAJ7760623.1"/>
    </source>
</evidence>
<feature type="compositionally biased region" description="Pro residues" evidence="1">
    <location>
        <begin position="144"/>
        <end position="156"/>
    </location>
</feature>
<name>A0AAD7NHV1_9AGAR</name>
<accession>A0AAD7NHV1</accession>
<reference evidence="2" key="1">
    <citation type="submission" date="2023-03" db="EMBL/GenBank/DDBJ databases">
        <title>Massive genome expansion in bonnet fungi (Mycena s.s.) driven by repeated elements and novel gene families across ecological guilds.</title>
        <authorList>
            <consortium name="Lawrence Berkeley National Laboratory"/>
            <person name="Harder C.B."/>
            <person name="Miyauchi S."/>
            <person name="Viragh M."/>
            <person name="Kuo A."/>
            <person name="Thoen E."/>
            <person name="Andreopoulos B."/>
            <person name="Lu D."/>
            <person name="Skrede I."/>
            <person name="Drula E."/>
            <person name="Henrissat B."/>
            <person name="Morin E."/>
            <person name="Kohler A."/>
            <person name="Barry K."/>
            <person name="LaButti K."/>
            <person name="Morin E."/>
            <person name="Salamov A."/>
            <person name="Lipzen A."/>
            <person name="Mereny Z."/>
            <person name="Hegedus B."/>
            <person name="Baldrian P."/>
            <person name="Stursova M."/>
            <person name="Weitz H."/>
            <person name="Taylor A."/>
            <person name="Grigoriev I.V."/>
            <person name="Nagy L.G."/>
            <person name="Martin F."/>
            <person name="Kauserud H."/>
        </authorList>
    </citation>
    <scope>NUCLEOTIDE SEQUENCE</scope>
    <source>
        <strain evidence="2">CBHHK188m</strain>
    </source>
</reference>
<dbReference type="EMBL" id="JARJLG010000048">
    <property type="protein sequence ID" value="KAJ7760623.1"/>
    <property type="molecule type" value="Genomic_DNA"/>
</dbReference>
<evidence type="ECO:0000313" key="3">
    <source>
        <dbReference type="Proteomes" id="UP001215280"/>
    </source>
</evidence>
<dbReference type="PANTHER" id="PTHR45691:SF6">
    <property type="entry name" value="PROTEIN DIAPHANOUS"/>
    <property type="match status" value="1"/>
</dbReference>
<gene>
    <name evidence="2" type="ORF">DFH07DRAFT_957459</name>
</gene>
<dbReference type="GO" id="GO:0030041">
    <property type="term" value="P:actin filament polymerization"/>
    <property type="evidence" value="ECO:0007669"/>
    <property type="project" value="TreeGrafter"/>
</dbReference>
<protein>
    <submittedName>
        <fullName evidence="2">Uncharacterized protein</fullName>
    </submittedName>
</protein>
<dbReference type="AlphaFoldDB" id="A0AAD7NHV1"/>
<evidence type="ECO:0000256" key="1">
    <source>
        <dbReference type="SAM" id="MobiDB-lite"/>
    </source>
</evidence>
<organism evidence="2 3">
    <name type="scientific">Mycena maculata</name>
    <dbReference type="NCBI Taxonomy" id="230809"/>
    <lineage>
        <taxon>Eukaryota</taxon>
        <taxon>Fungi</taxon>
        <taxon>Dikarya</taxon>
        <taxon>Basidiomycota</taxon>
        <taxon>Agaricomycotina</taxon>
        <taxon>Agaricomycetes</taxon>
        <taxon>Agaricomycetidae</taxon>
        <taxon>Agaricales</taxon>
        <taxon>Marasmiineae</taxon>
        <taxon>Mycenaceae</taxon>
        <taxon>Mycena</taxon>
    </lineage>
</organism>
<dbReference type="GO" id="GO:0005884">
    <property type="term" value="C:actin filament"/>
    <property type="evidence" value="ECO:0007669"/>
    <property type="project" value="TreeGrafter"/>
</dbReference>
<feature type="region of interest" description="Disordered" evidence="1">
    <location>
        <begin position="1"/>
        <end position="30"/>
    </location>
</feature>
<feature type="compositionally biased region" description="Low complexity" evidence="1">
    <location>
        <begin position="85"/>
        <end position="98"/>
    </location>
</feature>
<dbReference type="InterPro" id="IPR051412">
    <property type="entry name" value="Formin_Homology_Diaphanous_sf"/>
</dbReference>
<feature type="region of interest" description="Disordered" evidence="1">
    <location>
        <begin position="194"/>
        <end position="237"/>
    </location>
</feature>
<comment type="caution">
    <text evidence="2">The sequence shown here is derived from an EMBL/GenBank/DDBJ whole genome shotgun (WGS) entry which is preliminary data.</text>
</comment>